<feature type="active site" evidence="4">
    <location>
        <position position="37"/>
    </location>
</feature>
<dbReference type="GO" id="GO:0004601">
    <property type="term" value="F:peroxidase activity"/>
    <property type="evidence" value="ECO:0007669"/>
    <property type="project" value="UniProtKB-KW"/>
</dbReference>
<evidence type="ECO:0000256" key="2">
    <source>
        <dbReference type="ARBA" id="ARBA00022559"/>
    </source>
</evidence>
<dbReference type="PANTHER" id="PTHR11592:SF78">
    <property type="entry name" value="GLUTATHIONE PEROXIDASE"/>
    <property type="match status" value="1"/>
</dbReference>
<dbReference type="InterPro" id="IPR013766">
    <property type="entry name" value="Thioredoxin_domain"/>
</dbReference>
<dbReference type="Gene3D" id="3.40.30.10">
    <property type="entry name" value="Glutaredoxin"/>
    <property type="match status" value="1"/>
</dbReference>
<sequence>MSTSVFDFSCATPAGTERPLDDFRGKVLVIVNTASKCGFTPQFAGLEELYEKYRDRGVEVLGFPCNQFGKQDPGSNDEIQEFCQLNYGVSFPMFGKIEVNGSGADPLFKHLKQEAPGALGSKGIKWNFTKFLVDADGQVIKRYAPTVKPKDIEKDIENLLA</sequence>
<dbReference type="PROSITE" id="PS00763">
    <property type="entry name" value="GLUTATHIONE_PEROXID_2"/>
    <property type="match status" value="1"/>
</dbReference>
<dbReference type="PIRSF" id="PIRSF000303">
    <property type="entry name" value="Glutathion_perox"/>
    <property type="match status" value="1"/>
</dbReference>
<name>A0A3L7DWY9_9GAMM</name>
<dbReference type="GO" id="GO:0034599">
    <property type="term" value="P:cellular response to oxidative stress"/>
    <property type="evidence" value="ECO:0007669"/>
    <property type="project" value="TreeGrafter"/>
</dbReference>
<dbReference type="InterPro" id="IPR000889">
    <property type="entry name" value="Glutathione_peroxidase"/>
</dbReference>
<evidence type="ECO:0000256" key="4">
    <source>
        <dbReference type="PIRSR" id="PIRSR000303-1"/>
    </source>
</evidence>
<keyword evidence="8" id="KW-1185">Reference proteome</keyword>
<dbReference type="RefSeq" id="WP_117957360.1">
    <property type="nucleotide sequence ID" value="NZ_QRAN01000031.1"/>
</dbReference>
<feature type="domain" description="Thioredoxin" evidence="6">
    <location>
        <begin position="1"/>
        <end position="161"/>
    </location>
</feature>
<dbReference type="FunFam" id="3.40.30.10:FF:000010">
    <property type="entry name" value="Glutathione peroxidase"/>
    <property type="match status" value="1"/>
</dbReference>
<dbReference type="PANTHER" id="PTHR11592">
    <property type="entry name" value="GLUTATHIONE PEROXIDASE"/>
    <property type="match status" value="1"/>
</dbReference>
<dbReference type="Pfam" id="PF00255">
    <property type="entry name" value="GSHPx"/>
    <property type="match status" value="1"/>
</dbReference>
<dbReference type="OrthoDB" id="9785502at2"/>
<dbReference type="CDD" id="cd00340">
    <property type="entry name" value="GSH_Peroxidase"/>
    <property type="match status" value="1"/>
</dbReference>
<proteinExistence type="inferred from homology"/>
<accession>A0A3L7DWY9</accession>
<dbReference type="InterPro" id="IPR029759">
    <property type="entry name" value="GPX_AS"/>
</dbReference>
<dbReference type="PRINTS" id="PR01011">
    <property type="entry name" value="GLUTPROXDASE"/>
</dbReference>
<dbReference type="AlphaFoldDB" id="A0A3L7DWY9"/>
<keyword evidence="2 5" id="KW-0575">Peroxidase</keyword>
<dbReference type="SUPFAM" id="SSF52833">
    <property type="entry name" value="Thioredoxin-like"/>
    <property type="match status" value="1"/>
</dbReference>
<keyword evidence="3 5" id="KW-0560">Oxidoreductase</keyword>
<dbReference type="InterPro" id="IPR036249">
    <property type="entry name" value="Thioredoxin-like_sf"/>
</dbReference>
<dbReference type="InterPro" id="IPR029760">
    <property type="entry name" value="GPX_CS"/>
</dbReference>
<comment type="similarity">
    <text evidence="1 5">Belongs to the glutathione peroxidase family.</text>
</comment>
<dbReference type="PROSITE" id="PS51352">
    <property type="entry name" value="THIOREDOXIN_2"/>
    <property type="match status" value="1"/>
</dbReference>
<evidence type="ECO:0000313" key="8">
    <source>
        <dbReference type="Proteomes" id="UP000265509"/>
    </source>
</evidence>
<dbReference type="EMBL" id="QRAN01000031">
    <property type="protein sequence ID" value="RLQ20312.1"/>
    <property type="molecule type" value="Genomic_DNA"/>
</dbReference>
<evidence type="ECO:0000256" key="1">
    <source>
        <dbReference type="ARBA" id="ARBA00006926"/>
    </source>
</evidence>
<dbReference type="PROSITE" id="PS51355">
    <property type="entry name" value="GLUTATHIONE_PEROXID_3"/>
    <property type="match status" value="1"/>
</dbReference>
<reference evidence="7 8" key="1">
    <citation type="submission" date="2018-07" db="EMBL/GenBank/DDBJ databases">
        <title>Halioglobus sp. genome submission.</title>
        <authorList>
            <person name="Ye M.-Q."/>
            <person name="Du Z.-J."/>
        </authorList>
    </citation>
    <scope>NUCLEOTIDE SEQUENCE [LARGE SCALE GENOMIC DNA]</scope>
    <source>
        <strain evidence="7 8">U0301</strain>
    </source>
</reference>
<dbReference type="PROSITE" id="PS00460">
    <property type="entry name" value="GLUTATHIONE_PEROXID_1"/>
    <property type="match status" value="1"/>
</dbReference>
<evidence type="ECO:0000313" key="7">
    <source>
        <dbReference type="EMBL" id="RLQ20312.1"/>
    </source>
</evidence>
<evidence type="ECO:0000256" key="5">
    <source>
        <dbReference type="RuleBase" id="RU000499"/>
    </source>
</evidence>
<evidence type="ECO:0000259" key="6">
    <source>
        <dbReference type="PROSITE" id="PS51352"/>
    </source>
</evidence>
<protein>
    <recommendedName>
        <fullName evidence="5">Glutathione peroxidase</fullName>
    </recommendedName>
</protein>
<dbReference type="Proteomes" id="UP000265509">
    <property type="component" value="Unassembled WGS sequence"/>
</dbReference>
<comment type="caution">
    <text evidence="7">The sequence shown here is derived from an EMBL/GenBank/DDBJ whole genome shotgun (WGS) entry which is preliminary data.</text>
</comment>
<gene>
    <name evidence="7" type="ORF">DWB85_18135</name>
</gene>
<evidence type="ECO:0000256" key="3">
    <source>
        <dbReference type="ARBA" id="ARBA00023002"/>
    </source>
</evidence>
<organism evidence="7 8">
    <name type="scientific">Seongchinamella sediminis</name>
    <dbReference type="NCBI Taxonomy" id="2283635"/>
    <lineage>
        <taxon>Bacteria</taxon>
        <taxon>Pseudomonadati</taxon>
        <taxon>Pseudomonadota</taxon>
        <taxon>Gammaproteobacteria</taxon>
        <taxon>Cellvibrionales</taxon>
        <taxon>Halieaceae</taxon>
        <taxon>Seongchinamella</taxon>
    </lineage>
</organism>